<feature type="domain" description="Tudor" evidence="4">
    <location>
        <begin position="1377"/>
        <end position="1435"/>
    </location>
</feature>
<evidence type="ECO:0000313" key="6">
    <source>
        <dbReference type="Proteomes" id="UP000005408"/>
    </source>
</evidence>
<dbReference type="EnsemblMetazoa" id="G249.1">
    <property type="protein sequence ID" value="G249.1:cds"/>
    <property type="gene ID" value="G249"/>
</dbReference>
<dbReference type="Gene3D" id="2.30.30.140">
    <property type="match status" value="13"/>
</dbReference>
<evidence type="ECO:0000259" key="3">
    <source>
        <dbReference type="PROSITE" id="PS50158"/>
    </source>
</evidence>
<accession>A0A8W8KQL6</accession>
<dbReference type="GO" id="GO:0007283">
    <property type="term" value="P:spermatogenesis"/>
    <property type="evidence" value="ECO:0007669"/>
    <property type="project" value="TreeGrafter"/>
</dbReference>
<dbReference type="InterPro" id="IPR035437">
    <property type="entry name" value="SNase_OB-fold_sf"/>
</dbReference>
<feature type="compositionally biased region" description="Acidic residues" evidence="2">
    <location>
        <begin position="3073"/>
        <end position="3084"/>
    </location>
</feature>
<feature type="compositionally biased region" description="Gly residues" evidence="2">
    <location>
        <begin position="1168"/>
        <end position="1190"/>
    </location>
</feature>
<keyword evidence="1" id="KW-0479">Metal-binding</keyword>
<dbReference type="PROSITE" id="PS50158">
    <property type="entry name" value="ZF_CCHC"/>
    <property type="match status" value="4"/>
</dbReference>
<evidence type="ECO:0000313" key="5">
    <source>
        <dbReference type="EnsemblMetazoa" id="G249.1:cds"/>
    </source>
</evidence>
<dbReference type="GO" id="GO:0034587">
    <property type="term" value="P:piRNA processing"/>
    <property type="evidence" value="ECO:0007669"/>
    <property type="project" value="TreeGrafter"/>
</dbReference>
<feature type="region of interest" description="Disordered" evidence="2">
    <location>
        <begin position="2617"/>
        <end position="2645"/>
    </location>
</feature>
<name>A0A8W8KQL6_MAGGI</name>
<dbReference type="SMART" id="SM00343">
    <property type="entry name" value="ZnF_C2HC"/>
    <property type="match status" value="4"/>
</dbReference>
<feature type="domain" description="Tudor" evidence="4">
    <location>
        <begin position="626"/>
        <end position="683"/>
    </location>
</feature>
<evidence type="ECO:0000256" key="1">
    <source>
        <dbReference type="PROSITE-ProRule" id="PRU00047"/>
    </source>
</evidence>
<organism evidence="5 6">
    <name type="scientific">Magallana gigas</name>
    <name type="common">Pacific oyster</name>
    <name type="synonym">Crassostrea gigas</name>
    <dbReference type="NCBI Taxonomy" id="29159"/>
    <lineage>
        <taxon>Eukaryota</taxon>
        <taxon>Metazoa</taxon>
        <taxon>Spiralia</taxon>
        <taxon>Lophotrochozoa</taxon>
        <taxon>Mollusca</taxon>
        <taxon>Bivalvia</taxon>
        <taxon>Autobranchia</taxon>
        <taxon>Pteriomorphia</taxon>
        <taxon>Ostreida</taxon>
        <taxon>Ostreoidea</taxon>
        <taxon>Ostreidae</taxon>
        <taxon>Magallana</taxon>
    </lineage>
</organism>
<dbReference type="InterPro" id="IPR001878">
    <property type="entry name" value="Znf_CCHC"/>
</dbReference>
<feature type="domain" description="Tudor" evidence="4">
    <location>
        <begin position="2393"/>
        <end position="2452"/>
    </location>
</feature>
<dbReference type="Proteomes" id="UP000005408">
    <property type="component" value="Unassembled WGS sequence"/>
</dbReference>
<dbReference type="GO" id="GO:0030719">
    <property type="term" value="P:P granule organization"/>
    <property type="evidence" value="ECO:0007669"/>
    <property type="project" value="TreeGrafter"/>
</dbReference>
<dbReference type="PROSITE" id="PS50304">
    <property type="entry name" value="TUDOR"/>
    <property type="match status" value="12"/>
</dbReference>
<feature type="compositionally biased region" description="Polar residues" evidence="2">
    <location>
        <begin position="949"/>
        <end position="974"/>
    </location>
</feature>
<feature type="domain" description="Tudor" evidence="4">
    <location>
        <begin position="234"/>
        <end position="292"/>
    </location>
</feature>
<feature type="domain" description="Tudor" evidence="4">
    <location>
        <begin position="2150"/>
        <end position="2208"/>
    </location>
</feature>
<feature type="domain" description="Tudor" evidence="4">
    <location>
        <begin position="826"/>
        <end position="885"/>
    </location>
</feature>
<feature type="domain" description="Tudor" evidence="4">
    <location>
        <begin position="1955"/>
        <end position="2013"/>
    </location>
</feature>
<reference evidence="5" key="1">
    <citation type="submission" date="2022-08" db="UniProtKB">
        <authorList>
            <consortium name="EnsemblMetazoa"/>
        </authorList>
    </citation>
    <scope>IDENTIFICATION</scope>
    <source>
        <strain evidence="5">05x7-T-G4-1.051#20</strain>
    </source>
</reference>
<dbReference type="SUPFAM" id="SSF57756">
    <property type="entry name" value="Retrovirus zinc finger-like domains"/>
    <property type="match status" value="2"/>
</dbReference>
<feature type="compositionally biased region" description="Basic and acidic residues" evidence="2">
    <location>
        <begin position="3229"/>
        <end position="3262"/>
    </location>
</feature>
<dbReference type="CDD" id="cd20379">
    <property type="entry name" value="Tudor_dTUD-like"/>
    <property type="match status" value="2"/>
</dbReference>
<evidence type="ECO:0000256" key="2">
    <source>
        <dbReference type="SAM" id="MobiDB-lite"/>
    </source>
</evidence>
<feature type="compositionally biased region" description="Basic and acidic residues" evidence="2">
    <location>
        <begin position="3198"/>
        <end position="3219"/>
    </location>
</feature>
<evidence type="ECO:0000259" key="4">
    <source>
        <dbReference type="PROSITE" id="PS50304"/>
    </source>
</evidence>
<proteinExistence type="predicted"/>
<dbReference type="InterPro" id="IPR050621">
    <property type="entry name" value="Tudor_domain_containing"/>
</dbReference>
<feature type="compositionally biased region" description="Gly residues" evidence="2">
    <location>
        <begin position="1030"/>
        <end position="1043"/>
    </location>
</feature>
<feature type="domain" description="Tudor" evidence="4">
    <location>
        <begin position="2650"/>
        <end position="2709"/>
    </location>
</feature>
<feature type="domain" description="CCHC-type" evidence="3">
    <location>
        <begin position="1069"/>
        <end position="1084"/>
    </location>
</feature>
<feature type="domain" description="Tudor" evidence="4">
    <location>
        <begin position="1572"/>
        <end position="1630"/>
    </location>
</feature>
<feature type="domain" description="Tudor" evidence="4">
    <location>
        <begin position="56"/>
        <end position="114"/>
    </location>
</feature>
<dbReference type="SUPFAM" id="SSF63748">
    <property type="entry name" value="Tudor/PWWP/MBT"/>
    <property type="match status" value="13"/>
</dbReference>
<feature type="region of interest" description="Disordered" evidence="2">
    <location>
        <begin position="3067"/>
        <end position="3371"/>
    </location>
</feature>
<keyword evidence="6" id="KW-1185">Reference proteome</keyword>
<feature type="compositionally biased region" description="Basic and acidic residues" evidence="2">
    <location>
        <begin position="2617"/>
        <end position="2643"/>
    </location>
</feature>
<protein>
    <recommendedName>
        <fullName evidence="7">Tudor domain-containing protein 1</fullName>
    </recommendedName>
</protein>
<feature type="region of interest" description="Disordered" evidence="2">
    <location>
        <begin position="1160"/>
        <end position="1314"/>
    </location>
</feature>
<feature type="domain" description="Tudor" evidence="4">
    <location>
        <begin position="418"/>
        <end position="474"/>
    </location>
</feature>
<feature type="compositionally biased region" description="Basic and acidic residues" evidence="2">
    <location>
        <begin position="3328"/>
        <end position="3341"/>
    </location>
</feature>
<feature type="domain" description="Tudor" evidence="4">
    <location>
        <begin position="1771"/>
        <end position="1829"/>
    </location>
</feature>
<dbReference type="FunFam" id="2.30.30.140:FF:000018">
    <property type="entry name" value="Serine/threonine-protein kinase 31"/>
    <property type="match status" value="7"/>
</dbReference>
<dbReference type="Gene3D" id="4.10.60.10">
    <property type="entry name" value="Zinc finger, CCHC-type"/>
    <property type="match status" value="3"/>
</dbReference>
<feature type="domain" description="CCHC-type" evidence="3">
    <location>
        <begin position="1122"/>
        <end position="1137"/>
    </location>
</feature>
<dbReference type="SMART" id="SM00333">
    <property type="entry name" value="TUDOR"/>
    <property type="match status" value="13"/>
</dbReference>
<keyword evidence="1" id="KW-0862">Zinc</keyword>
<dbReference type="GO" id="GO:0008270">
    <property type="term" value="F:zinc ion binding"/>
    <property type="evidence" value="ECO:0007669"/>
    <property type="project" value="UniProtKB-KW"/>
</dbReference>
<feature type="domain" description="CCHC-type" evidence="3">
    <location>
        <begin position="1146"/>
        <end position="1161"/>
    </location>
</feature>
<dbReference type="GO" id="GO:0043186">
    <property type="term" value="C:P granule"/>
    <property type="evidence" value="ECO:0007669"/>
    <property type="project" value="TreeGrafter"/>
</dbReference>
<feature type="compositionally biased region" description="Low complexity" evidence="2">
    <location>
        <begin position="1202"/>
        <end position="1211"/>
    </location>
</feature>
<feature type="compositionally biased region" description="Gly residues" evidence="2">
    <location>
        <begin position="1228"/>
        <end position="1271"/>
    </location>
</feature>
<dbReference type="PANTHER" id="PTHR22948">
    <property type="entry name" value="TUDOR DOMAIN CONTAINING PROTEIN"/>
    <property type="match status" value="1"/>
</dbReference>
<feature type="region of interest" description="Disordered" evidence="2">
    <location>
        <begin position="949"/>
        <end position="1043"/>
    </location>
</feature>
<sequence>MSALVPGSKILGTVTHVEFDAGLCIGYCQLCEENVVDELAEAIENNVQKSASSYDNWSSDDIVLALFPEDDNWYRGKIVENGANGLLVFFVDYGNTETVNSGSIRKLPSLLKHIEPLATKCVLVDETPPNGQWTAEQEMAVKDKLLNQEFMFEIIKRSPQGFSVQMHSPSSSATSLDTLTMQTVALNSCHQCYISYTESANKFWVQLQETENDLIELMSQMTDHCLSSAEPLGSPRVGGYCIAYYSDDMAPYRSQILTSTSDKCLVQFIDYGNSESKSPGDLMKLPPKFMPFPVQGIRCCYKATKINPNKLEDKLQELMASEGGVKVRFLRRSNDEYTVEINEVEQLEGNSSMSNSQSEVQHDYPVSSLPLNQTCDVCVCYVEHPGCFYVQLLSSSDTVNDLMDLAEEEFVTSRSLSRVSPGQSCLAKMSDAGIYRGFIESTGSSISVTSVDFGFTETVDVQNLREISTKLQSIPSQCVQCTVDLTKMSFEHWSDEEINILKGFENSVPLVSMVTSSRGNVYQLDLYDTRDKDIDRYLNEELLGVKKQGKTASSYKESARRPLIIRRIQIPKPDVVVGNTEIVCVTAVHSTKQFFGQLTKVPVDKFASLQDTLTKVYEMGQDAIVDGEVGTFCCAKYTDGSWYRALITAVTGSSAEIMFIDFGDSCTVPLSSLYQIHPSIADTPQLCILCQFQKQPVNLSLGDLQSLMVDKVVEIRLLSKTDGVFPTFQIEFTNQSNNRNITSRLYGNQHKIPRLPQAALQSGRTGGEKRGMVSIGDVEEVMVTHVVDPEHFHCQLSKTAPQLDALMESLDKHYSALGEDEELLTTFSLGKHCVAKYSADQDWYRAQITGMLNNGMVEVRYIDYGNTECSSKDTLKQISDELMTLPPQAVLCGLEGVASSSGFWQPEKVAQFEDLVLDQTFKATFKSKKPGEETLLCVLESADGTNINQKYGTSTNSLVSTTHDSSPNNFQQRNRFGDKPSGGRFNNSRSEFGGGSGGGSRFSKPSSGFGNAGSGDWNESPSASSSTPSFGGGNRGGFGGAGDSYGGSGGSSFGGGGGGFRKEGGGRGCHKCGEEGHFARDCPKSGGSSGGGRGCHKCGEEGHFARDCPKGGPGGGGGGRACHKCGEEGHFARDCPSGGGSRGRGCHKCGEEGHFARDCTSSGNRSSGFGGGGGSSSGFGSRGSSGGFGGRSERPSGGFSGGFNKNSSNNAADDDWGGFSVDPKPKGPGFGSRPSGGGGGGFQGGKPSGGFGGRSGGGFGGDGGGGGGFGGASAASAEDDWGDGGSATQAAPVSTPGWSATPRNTNNNSEWGHEQSNSYIHARLPSNKSVKVYVVYAKSPSEFWCQTVEKSEELEEMMEKMNEEYNGLFPKERCVHKYETGTPCVAKFSDDKRWYRGEISKVEDDKVSVYFVDYGNTETVDKSAVKAANANYMSLEVQGVKCSLSGVVSEDWSSEAIEKFEELVMDKELLADVVYFSGGVCLVKLTENGEDVAQQLSSSGLCKLSSTTVTKPSENPYPQMPQEVGKDITAYVSWIENPHSFWIQPEEKAETLENLVGELQEHYAAGGNRMDNVKSGDTVVAKFSEDEAWYRAYVENIQDSNTTVRFVDYGNTDKVSKSELFKVAENFLQVPAQALRCNLSGVKPLQSGWSADTKDIMQSLVPEAVKVKFESKNPDGTWVVSLSAGDVDVAEELIQAAVARREVSSTSTASEVTSQFPQQTPLQEGSTHQVFVSHVNSPASFYCQLVQNSEKLDTLLGEIEEQAEMFDPVNFLSEGMACMAKYSADEAWYRSVIARVSGNTADVLFVDYGNSESTSKDDICNIPPGLFKLEAQAIHCRLNNPDGVGDGFEDQVADKEMTIKVVSPSPSCLTVDLFFEDGKPLSESASSTRESSSVEAPVYEHVDYAEPPGTQFKCFATYVKSPSRIYLQKDGCEGSLESMTANLQEVMGNCSSLVNPRSGQICGTVYSEDKAWYRGVIEEVNAGKAKIRFIDYGNSEEAEISSLKVLPSELALLPPFAYPCSLHGVSPLEGEWSSEVTSQLETLIVDKELTCTFATGTEVKLEVEDKDVGKSLQEAGLVKYEESSIASEDVQPVRVNSLEKQVVPTEPVTAYVSHTDKEKFYLQLSSQEGELGEMIEKIQVHCDKSAPLSEVALGDYCCAKFTTDNSWYRAHVKDIRGDTVDVLFIDFGNSDSVSKDNLRSLGFDCPALAFHCCLSGCTSMSTQQQELFSKLTLDAEVTATFDQDMGDKYKVTLLLADGMNVNKEIIQSDGQGVSTSHSTDLSEMEERQDAASQSIIMDESHVTLDETGFSEADLNVTSNDTNDAQEEATVSSVGDLKLVGVSEEGRVEVSVSCVYSPSCFYIQQGDTTPLNNLLDQMFEFYSNAPAGSYKLDRVDINTPCAARFSDDATWYRAVIKKQVDVDKVQVMFLDHGNVEVCAIADLRCLLSRFSELPLQAVECSLAGVRAKDGPWSSEAITLFSNLTKDKTLLADIVSIGDDSSCIVQLLHMGLSISERLLEEDHGIQATTPVTISKKVKRVFSDSSDVATPSLKLSEECPAVKEEQTILYGRFQPLAVEADTEYVVSTSHSEHPESFWCHLTDNVHSLSDLMDEMLKEYSKNQTPAKEDSTELSESEAKTVSDESKGPGLLDDCTPGTSCCVHFPVDGQYYRSVIQELLNDDSIKVFFVDFGNMEVVNQCHIYELSDDYCQMPAQAVHCRLGGIASQSWDTSSCGRFEELTDDKELLLYVIEKIEDGPNIVELSDGETSITSCLIEGGYAQSDRSLEDQSIDLVSLFSPYTWTLLSLDMEYDIKVTAVESPVHFYVMLSDCNEMSKVQEEINNYVEGNPQEMSSIVEHTPCLVLNPKQKEYQRAKCLKVFSEKQIQVLLIDSGEKLTTKIDKLFNIPDSLLQIPAQVTVCALTDVFSPTGNWSKEAKLFFSDHAEFVSIMYVRHKTDCGLYKVTLDFEGQELNRLLVDLGYARAEADTTLFEQMLDDSSNLETSFNELALERQNSFGSEEDGDKVQSLNLDSTLETTDASICMCHDSTLETTGASDSFHFINVKKGKETNKKDEEIKEEDEFYDAYDEEGKVTPTLEKSVDDASSDTPTKEADSPVSPQKPNDIQAEQNQSYQNAEQNKEEPDYKHLEEENVEEKEEKDGLNNNKALEDDATNDLSSENEPNDAVPEEIKETMTEENTAGDQREVTEELQEDKEKEDQKDMAEVCEEETMEEVQKETTVECKEDIAEDQGKEKEECDGDTSKDQGEVTEDREDSGSKEVVEEESSEGEESGHDQEGCEENCQNGGEGSETGDQSKENGTDCGQNDSADTDCNDKEEINGDKEVEEKEDQDSSVSDSAKINSDGDSSKDSHSLKEGVKEVVREFGDKAEESCELLASKAGEGTD</sequence>
<feature type="compositionally biased region" description="Polar residues" evidence="2">
    <location>
        <begin position="1288"/>
        <end position="1314"/>
    </location>
</feature>
<keyword evidence="1" id="KW-0863">Zinc-finger</keyword>
<dbReference type="Pfam" id="PF00098">
    <property type="entry name" value="zf-CCHC"/>
    <property type="match status" value="4"/>
</dbReference>
<dbReference type="InterPro" id="IPR036875">
    <property type="entry name" value="Znf_CCHC_sf"/>
</dbReference>
<feature type="compositionally biased region" description="Polar residues" evidence="2">
    <location>
        <begin position="3113"/>
        <end position="3133"/>
    </location>
</feature>
<feature type="domain" description="CCHC-type" evidence="3">
    <location>
        <begin position="1095"/>
        <end position="1110"/>
    </location>
</feature>
<evidence type="ECO:0008006" key="7">
    <source>
        <dbReference type="Google" id="ProtNLM"/>
    </source>
</evidence>
<feature type="compositionally biased region" description="Basic and acidic residues" evidence="2">
    <location>
        <begin position="3361"/>
        <end position="3371"/>
    </location>
</feature>
<feature type="compositionally biased region" description="Polar residues" evidence="2">
    <location>
        <begin position="3348"/>
        <end position="3360"/>
    </location>
</feature>
<feature type="compositionally biased region" description="Basic and acidic residues" evidence="2">
    <location>
        <begin position="3134"/>
        <end position="3157"/>
    </location>
</feature>
<dbReference type="Gene3D" id="2.40.50.90">
    <property type="match status" value="10"/>
</dbReference>
<dbReference type="GO" id="GO:0003676">
    <property type="term" value="F:nucleic acid binding"/>
    <property type="evidence" value="ECO:0007669"/>
    <property type="project" value="InterPro"/>
</dbReference>
<dbReference type="Pfam" id="PF00567">
    <property type="entry name" value="TUDOR"/>
    <property type="match status" value="13"/>
</dbReference>
<feature type="compositionally biased region" description="Low complexity" evidence="2">
    <location>
        <begin position="1020"/>
        <end position="1029"/>
    </location>
</feature>
<dbReference type="InterPro" id="IPR002999">
    <property type="entry name" value="Tudor"/>
</dbReference>
<dbReference type="PANTHER" id="PTHR22948:SF72">
    <property type="entry name" value="TUDOR DOMAIN-CONTAINING PROTEIN"/>
    <property type="match status" value="1"/>
</dbReference>